<name>A0ABV5WRH6_9LACO</name>
<evidence type="ECO:0000256" key="1">
    <source>
        <dbReference type="SAM" id="MobiDB-lite"/>
    </source>
</evidence>
<dbReference type="Proteomes" id="UP001589691">
    <property type="component" value="Unassembled WGS sequence"/>
</dbReference>
<dbReference type="RefSeq" id="WP_137642260.1">
    <property type="nucleotide sequence ID" value="NZ_BJEA01000007.1"/>
</dbReference>
<keyword evidence="3" id="KW-1185">Reference proteome</keyword>
<accession>A0ABV5WRH6</accession>
<feature type="region of interest" description="Disordered" evidence="1">
    <location>
        <begin position="1"/>
        <end position="26"/>
    </location>
</feature>
<evidence type="ECO:0000313" key="2">
    <source>
        <dbReference type="EMBL" id="MFB9768750.1"/>
    </source>
</evidence>
<organism evidence="2 3">
    <name type="scientific">Lactiplantibacillus modestisalitolerans</name>
    <dbReference type="NCBI Taxonomy" id="1457219"/>
    <lineage>
        <taxon>Bacteria</taxon>
        <taxon>Bacillati</taxon>
        <taxon>Bacillota</taxon>
        <taxon>Bacilli</taxon>
        <taxon>Lactobacillales</taxon>
        <taxon>Lactobacillaceae</taxon>
        <taxon>Lactiplantibacillus</taxon>
    </lineage>
</organism>
<protein>
    <submittedName>
        <fullName evidence="2">Uncharacterized protein</fullName>
    </submittedName>
</protein>
<proteinExistence type="predicted"/>
<evidence type="ECO:0000313" key="3">
    <source>
        <dbReference type="Proteomes" id="UP001589691"/>
    </source>
</evidence>
<reference evidence="2 3" key="1">
    <citation type="submission" date="2024-09" db="EMBL/GenBank/DDBJ databases">
        <authorList>
            <person name="Sun Q."/>
            <person name="Mori K."/>
        </authorList>
    </citation>
    <scope>NUCLEOTIDE SEQUENCE [LARGE SCALE GENOMIC DNA]</scope>
    <source>
        <strain evidence="2 3">TBRC 4576</strain>
    </source>
</reference>
<dbReference type="EMBL" id="JBHLZY010000005">
    <property type="protein sequence ID" value="MFB9768750.1"/>
    <property type="molecule type" value="Genomic_DNA"/>
</dbReference>
<sequence>MVDKGTHTEQMARARAKWDAKNPEKRAHIQARSAARGFIRKRATLPDLDELTALIDARRKELK</sequence>
<gene>
    <name evidence="2" type="ORF">ACFFLI_02535</name>
</gene>
<comment type="caution">
    <text evidence="2">The sequence shown here is derived from an EMBL/GenBank/DDBJ whole genome shotgun (WGS) entry which is preliminary data.</text>
</comment>